<dbReference type="PANTHER" id="PTHR13022">
    <property type="entry name" value="EUKARYOTIC TRANSLATION INITIATION FACTOR 3 SUBUNIT 11"/>
    <property type="match status" value="1"/>
</dbReference>
<dbReference type="OrthoDB" id="337745at2759"/>
<name>A0A1E7EVT3_9STRA</name>
<dbReference type="InterPro" id="IPR016024">
    <property type="entry name" value="ARM-type_fold"/>
</dbReference>
<gene>
    <name evidence="1" type="ORF">FRACYDRAFT_271149</name>
</gene>
<dbReference type="Proteomes" id="UP000095751">
    <property type="component" value="Unassembled WGS sequence"/>
</dbReference>
<organism evidence="1 2">
    <name type="scientific">Fragilariopsis cylindrus CCMP1102</name>
    <dbReference type="NCBI Taxonomy" id="635003"/>
    <lineage>
        <taxon>Eukaryota</taxon>
        <taxon>Sar</taxon>
        <taxon>Stramenopiles</taxon>
        <taxon>Ochrophyta</taxon>
        <taxon>Bacillariophyta</taxon>
        <taxon>Bacillariophyceae</taxon>
        <taxon>Bacillariophycidae</taxon>
        <taxon>Bacillariales</taxon>
        <taxon>Bacillariaceae</taxon>
        <taxon>Fragilariopsis</taxon>
    </lineage>
</organism>
<dbReference type="KEGG" id="fcy:FRACYDRAFT_271149"/>
<keyword evidence="2" id="KW-1185">Reference proteome</keyword>
<proteinExistence type="predicted"/>
<evidence type="ECO:0000313" key="2">
    <source>
        <dbReference type="Proteomes" id="UP000095751"/>
    </source>
</evidence>
<dbReference type="SUPFAM" id="SSF48371">
    <property type="entry name" value="ARM repeat"/>
    <property type="match status" value="1"/>
</dbReference>
<sequence>MSDEEKPPREFVESLMLKGPYKTSNQSTLEAYVEAQALGEGSYYFEANKALLKIYQFLPKTADTNKFALVLLLSMLEFPSASVDWLAISYLIPERIQKSEPCSTVLQCTNLLDGCEFVEFWKTFDTLSSVCGEDKYAKALLDGSAKKTLQNGILQAMSLTYRSARLDTVLANLNMDSSSASSLTEISSCVESVSADTVTFIATTDNIKRGRVFQEGVSYGAIANMMSNVVTTE</sequence>
<dbReference type="AlphaFoldDB" id="A0A1E7EVT3"/>
<dbReference type="PANTHER" id="PTHR13022:SF0">
    <property type="entry name" value="EUKARYOTIC TRANSLATION INITIATION FACTOR 3 SUBUNIT K"/>
    <property type="match status" value="1"/>
</dbReference>
<dbReference type="InParanoid" id="A0A1E7EVT3"/>
<dbReference type="InterPro" id="IPR016020">
    <property type="entry name" value="Transl_init_fac_sub12_N_euk"/>
</dbReference>
<accession>A0A1E7EVT3</accession>
<dbReference type="Gene3D" id="1.25.40.250">
    <property type="entry name" value="ARM repeat, domain 1"/>
    <property type="match status" value="1"/>
</dbReference>
<dbReference type="GO" id="GO:0005852">
    <property type="term" value="C:eukaryotic translation initiation factor 3 complex"/>
    <property type="evidence" value="ECO:0007669"/>
    <property type="project" value="InterPro"/>
</dbReference>
<evidence type="ECO:0000313" key="1">
    <source>
        <dbReference type="EMBL" id="OEU09957.1"/>
    </source>
</evidence>
<dbReference type="EMBL" id="KV784373">
    <property type="protein sequence ID" value="OEU09957.1"/>
    <property type="molecule type" value="Genomic_DNA"/>
</dbReference>
<dbReference type="InterPro" id="IPR009374">
    <property type="entry name" value="eIF3k"/>
</dbReference>
<dbReference type="GO" id="GO:0006446">
    <property type="term" value="P:regulation of translational initiation"/>
    <property type="evidence" value="ECO:0007669"/>
    <property type="project" value="InterPro"/>
</dbReference>
<protein>
    <submittedName>
        <fullName evidence="1">ARM repeat-containing protein</fullName>
    </submittedName>
</protein>
<reference evidence="1 2" key="1">
    <citation type="submission" date="2016-09" db="EMBL/GenBank/DDBJ databases">
        <title>Extensive genetic diversity and differential bi-allelic expression allows diatom success in the polar Southern Ocean.</title>
        <authorList>
            <consortium name="DOE Joint Genome Institute"/>
            <person name="Mock T."/>
            <person name="Otillar R.P."/>
            <person name="Strauss J."/>
            <person name="Dupont C."/>
            <person name="Frickenhaus S."/>
            <person name="Maumus F."/>
            <person name="Mcmullan M."/>
            <person name="Sanges R."/>
            <person name="Schmutz J."/>
            <person name="Toseland A."/>
            <person name="Valas R."/>
            <person name="Veluchamy A."/>
            <person name="Ward B.J."/>
            <person name="Allen A."/>
            <person name="Barry K."/>
            <person name="Falciatore A."/>
            <person name="Ferrante M."/>
            <person name="Fortunato A.E."/>
            <person name="Gloeckner G."/>
            <person name="Gruber A."/>
            <person name="Hipkin R."/>
            <person name="Janech M."/>
            <person name="Kroth P."/>
            <person name="Leese F."/>
            <person name="Lindquist E."/>
            <person name="Lyon B.R."/>
            <person name="Martin J."/>
            <person name="Mayer C."/>
            <person name="Parker M."/>
            <person name="Quesneville H."/>
            <person name="Raymond J."/>
            <person name="Uhlig C."/>
            <person name="Valentin K.U."/>
            <person name="Worden A.Z."/>
            <person name="Armbrust E.V."/>
            <person name="Bowler C."/>
            <person name="Green B."/>
            <person name="Moulton V."/>
            <person name="Van Oosterhout C."/>
            <person name="Grigoriev I."/>
        </authorList>
    </citation>
    <scope>NUCLEOTIDE SEQUENCE [LARGE SCALE GENOMIC DNA]</scope>
    <source>
        <strain evidence="1 2">CCMP1102</strain>
    </source>
</reference>
<dbReference type="GO" id="GO:0003743">
    <property type="term" value="F:translation initiation factor activity"/>
    <property type="evidence" value="ECO:0007669"/>
    <property type="project" value="InterPro"/>
</dbReference>
<dbReference type="GO" id="GO:0043022">
    <property type="term" value="F:ribosome binding"/>
    <property type="evidence" value="ECO:0007669"/>
    <property type="project" value="InterPro"/>
</dbReference>